<evidence type="ECO:0000259" key="8">
    <source>
        <dbReference type="PROSITE" id="PS50109"/>
    </source>
</evidence>
<comment type="catalytic activity">
    <reaction evidence="1">
        <text>ATP + protein L-histidine = ADP + protein N-phospho-L-histidine.</text>
        <dbReference type="EC" id="2.7.13.3"/>
    </reaction>
</comment>
<dbReference type="SUPFAM" id="SSF47384">
    <property type="entry name" value="Homodimeric domain of signal transducing histidine kinase"/>
    <property type="match status" value="1"/>
</dbReference>
<feature type="transmembrane region" description="Helical" evidence="7">
    <location>
        <begin position="158"/>
        <end position="176"/>
    </location>
</feature>
<dbReference type="SUPFAM" id="SSF55874">
    <property type="entry name" value="ATPase domain of HSP90 chaperone/DNA topoisomerase II/histidine kinase"/>
    <property type="match status" value="1"/>
</dbReference>
<sequence>MLLPANFAIREILPFNNFAVVVINFFVLLLFVTVFNHNQLRDAKSKLFVLMGVFILIWVDFAHFARLVPETNDTGLAVIFLKIAWVATPLLFYTTYLTSIHIIEASMTYRNMSRALLFMALTMGVITATTDLTLKGVIYDPNGVLGRTLIIDYGIPGFYIFLAGIFAIMIFTLFPLIRRKLDDKSKVFLSGIVVFYVANAIFNIALPILGRADFYFFGDYSTIMLLSFTAYAIFRHNLFDIKTFATELFILVIWTLLFTRVLFNLTVFDVTQLAIDTVIFVVMVFFGILLIKSVKTEIEQRQQLGVLNAKLQELDARKDEFLNVAAHELRAPMTAIKGYLSMIKDGDAGQISPRTMEFLGDAMDGNDRLIRLVNNMLNISRIEEGRMVYDIGIVDLNTVVETVFNDYQIDAKQKGLDYRFEGDPLSQYPVEVDKDRIHEVIGNLISNAIKYTDQGIVLVRVFKPSFDKVRVEISDTGPGISPAEQQKIFQKFYRAESTIGKQLGTGLGLYVSKLLVEKFGGKIGFQSELGKGTTFWFELPVKK</sequence>
<feature type="transmembrane region" description="Helical" evidence="7">
    <location>
        <begin position="12"/>
        <end position="35"/>
    </location>
</feature>
<evidence type="ECO:0000256" key="6">
    <source>
        <dbReference type="ARBA" id="ARBA00023012"/>
    </source>
</evidence>
<feature type="transmembrane region" description="Helical" evidence="7">
    <location>
        <begin position="77"/>
        <end position="103"/>
    </location>
</feature>
<keyword evidence="3" id="KW-0597">Phosphoprotein</keyword>
<keyword evidence="7" id="KW-1133">Transmembrane helix</keyword>
<dbReference type="PROSITE" id="PS50109">
    <property type="entry name" value="HIS_KIN"/>
    <property type="match status" value="1"/>
</dbReference>
<feature type="transmembrane region" description="Helical" evidence="7">
    <location>
        <begin position="47"/>
        <end position="65"/>
    </location>
</feature>
<protein>
    <recommendedName>
        <fullName evidence="2">histidine kinase</fullName>
        <ecNumber evidence="2">2.7.13.3</ecNumber>
    </recommendedName>
</protein>
<dbReference type="EMBL" id="MGGM01000032">
    <property type="protein sequence ID" value="OGM28307.1"/>
    <property type="molecule type" value="Genomic_DNA"/>
</dbReference>
<dbReference type="PANTHER" id="PTHR43711">
    <property type="entry name" value="TWO-COMPONENT HISTIDINE KINASE"/>
    <property type="match status" value="1"/>
</dbReference>
<dbReference type="Pfam" id="PF02518">
    <property type="entry name" value="HATPase_c"/>
    <property type="match status" value="1"/>
</dbReference>
<dbReference type="CDD" id="cd00082">
    <property type="entry name" value="HisKA"/>
    <property type="match status" value="1"/>
</dbReference>
<dbReference type="EC" id="2.7.13.3" evidence="2"/>
<accession>A0A1F7YM10</accession>
<dbReference type="PANTHER" id="PTHR43711:SF1">
    <property type="entry name" value="HISTIDINE KINASE 1"/>
    <property type="match status" value="1"/>
</dbReference>
<feature type="transmembrane region" description="Helical" evidence="7">
    <location>
        <begin position="246"/>
        <end position="267"/>
    </location>
</feature>
<dbReference type="PRINTS" id="PR00344">
    <property type="entry name" value="BCTRLSENSOR"/>
</dbReference>
<gene>
    <name evidence="9" type="ORF">A2801_02515</name>
</gene>
<dbReference type="AlphaFoldDB" id="A0A1F7YM10"/>
<name>A0A1F7YM10_9BACT</name>
<feature type="domain" description="Histidine kinase" evidence="8">
    <location>
        <begin position="324"/>
        <end position="543"/>
    </location>
</feature>
<keyword evidence="4" id="KW-0808">Transferase</keyword>
<evidence type="ECO:0000256" key="7">
    <source>
        <dbReference type="SAM" id="Phobius"/>
    </source>
</evidence>
<dbReference type="Gene3D" id="3.30.565.10">
    <property type="entry name" value="Histidine kinase-like ATPase, C-terminal domain"/>
    <property type="match status" value="1"/>
</dbReference>
<dbReference type="InterPro" id="IPR036097">
    <property type="entry name" value="HisK_dim/P_sf"/>
</dbReference>
<dbReference type="SMART" id="SM00387">
    <property type="entry name" value="HATPase_c"/>
    <property type="match status" value="1"/>
</dbReference>
<evidence type="ECO:0000256" key="1">
    <source>
        <dbReference type="ARBA" id="ARBA00000085"/>
    </source>
</evidence>
<proteinExistence type="predicted"/>
<evidence type="ECO:0000256" key="4">
    <source>
        <dbReference type="ARBA" id="ARBA00022679"/>
    </source>
</evidence>
<dbReference type="InterPro" id="IPR003661">
    <property type="entry name" value="HisK_dim/P_dom"/>
</dbReference>
<evidence type="ECO:0000256" key="3">
    <source>
        <dbReference type="ARBA" id="ARBA00022553"/>
    </source>
</evidence>
<feature type="transmembrane region" description="Helical" evidence="7">
    <location>
        <begin position="115"/>
        <end position="138"/>
    </location>
</feature>
<feature type="transmembrane region" description="Helical" evidence="7">
    <location>
        <begin position="214"/>
        <end position="234"/>
    </location>
</feature>
<organism evidence="9 10">
    <name type="scientific">Candidatus Woesebacteria bacterium RIFCSPHIGHO2_01_FULL_41_10</name>
    <dbReference type="NCBI Taxonomy" id="1802500"/>
    <lineage>
        <taxon>Bacteria</taxon>
        <taxon>Candidatus Woeseibacteriota</taxon>
    </lineage>
</organism>
<comment type="caution">
    <text evidence="9">The sequence shown here is derived from an EMBL/GenBank/DDBJ whole genome shotgun (WGS) entry which is preliminary data.</text>
</comment>
<evidence type="ECO:0000256" key="5">
    <source>
        <dbReference type="ARBA" id="ARBA00022777"/>
    </source>
</evidence>
<dbReference type="Pfam" id="PF00512">
    <property type="entry name" value="HisKA"/>
    <property type="match status" value="1"/>
</dbReference>
<dbReference type="GO" id="GO:0000155">
    <property type="term" value="F:phosphorelay sensor kinase activity"/>
    <property type="evidence" value="ECO:0007669"/>
    <property type="project" value="InterPro"/>
</dbReference>
<dbReference type="CDD" id="cd16922">
    <property type="entry name" value="HATPase_EvgS-ArcB-TorS-like"/>
    <property type="match status" value="1"/>
</dbReference>
<evidence type="ECO:0000256" key="2">
    <source>
        <dbReference type="ARBA" id="ARBA00012438"/>
    </source>
</evidence>
<keyword evidence="7" id="KW-0812">Transmembrane</keyword>
<feature type="transmembrane region" description="Helical" evidence="7">
    <location>
        <begin position="188"/>
        <end position="208"/>
    </location>
</feature>
<dbReference type="InterPro" id="IPR005467">
    <property type="entry name" value="His_kinase_dom"/>
</dbReference>
<dbReference type="InterPro" id="IPR003594">
    <property type="entry name" value="HATPase_dom"/>
</dbReference>
<dbReference type="STRING" id="1802500.A2801_02515"/>
<dbReference type="InterPro" id="IPR050736">
    <property type="entry name" value="Sensor_HK_Regulatory"/>
</dbReference>
<dbReference type="Gene3D" id="1.10.287.130">
    <property type="match status" value="1"/>
</dbReference>
<dbReference type="FunFam" id="3.30.565.10:FF:000006">
    <property type="entry name" value="Sensor histidine kinase WalK"/>
    <property type="match status" value="1"/>
</dbReference>
<dbReference type="InterPro" id="IPR036890">
    <property type="entry name" value="HATPase_C_sf"/>
</dbReference>
<dbReference type="SMART" id="SM00388">
    <property type="entry name" value="HisKA"/>
    <property type="match status" value="1"/>
</dbReference>
<keyword evidence="5" id="KW-0418">Kinase</keyword>
<evidence type="ECO:0000313" key="10">
    <source>
        <dbReference type="Proteomes" id="UP000177263"/>
    </source>
</evidence>
<dbReference type="InterPro" id="IPR004358">
    <property type="entry name" value="Sig_transdc_His_kin-like_C"/>
</dbReference>
<keyword evidence="6" id="KW-0902">Two-component regulatory system</keyword>
<keyword evidence="7" id="KW-0472">Membrane</keyword>
<reference evidence="9 10" key="1">
    <citation type="journal article" date="2016" name="Nat. Commun.">
        <title>Thousands of microbial genomes shed light on interconnected biogeochemical processes in an aquifer system.</title>
        <authorList>
            <person name="Anantharaman K."/>
            <person name="Brown C.T."/>
            <person name="Hug L.A."/>
            <person name="Sharon I."/>
            <person name="Castelle C.J."/>
            <person name="Probst A.J."/>
            <person name="Thomas B.C."/>
            <person name="Singh A."/>
            <person name="Wilkins M.J."/>
            <person name="Karaoz U."/>
            <person name="Brodie E.L."/>
            <person name="Williams K.H."/>
            <person name="Hubbard S.S."/>
            <person name="Banfield J.F."/>
        </authorList>
    </citation>
    <scope>NUCLEOTIDE SEQUENCE [LARGE SCALE GENOMIC DNA]</scope>
</reference>
<feature type="transmembrane region" description="Helical" evidence="7">
    <location>
        <begin position="273"/>
        <end position="291"/>
    </location>
</feature>
<dbReference type="Proteomes" id="UP000177263">
    <property type="component" value="Unassembled WGS sequence"/>
</dbReference>
<evidence type="ECO:0000313" key="9">
    <source>
        <dbReference type="EMBL" id="OGM28307.1"/>
    </source>
</evidence>